<keyword evidence="10" id="KW-1185">Reference proteome</keyword>
<proteinExistence type="predicted"/>
<organism evidence="9 10">
    <name type="scientific">Remersonia thermophila</name>
    <dbReference type="NCBI Taxonomy" id="72144"/>
    <lineage>
        <taxon>Eukaryota</taxon>
        <taxon>Fungi</taxon>
        <taxon>Dikarya</taxon>
        <taxon>Ascomycota</taxon>
        <taxon>Pezizomycotina</taxon>
        <taxon>Sordariomycetes</taxon>
        <taxon>Sordariomycetidae</taxon>
        <taxon>Sordariales</taxon>
        <taxon>Sordariales incertae sedis</taxon>
        <taxon>Remersonia</taxon>
    </lineage>
</organism>
<name>A0ABR4D537_9PEZI</name>
<dbReference type="GeneID" id="98128930"/>
<reference evidence="9 10" key="1">
    <citation type="journal article" date="2024" name="Commun. Biol.">
        <title>Comparative genomic analysis of thermophilic fungi reveals convergent evolutionary adaptations and gene losses.</title>
        <authorList>
            <person name="Steindorff A.S."/>
            <person name="Aguilar-Pontes M.V."/>
            <person name="Robinson A.J."/>
            <person name="Andreopoulos B."/>
            <person name="LaButti K."/>
            <person name="Kuo A."/>
            <person name="Mondo S."/>
            <person name="Riley R."/>
            <person name="Otillar R."/>
            <person name="Haridas S."/>
            <person name="Lipzen A."/>
            <person name="Grimwood J."/>
            <person name="Schmutz J."/>
            <person name="Clum A."/>
            <person name="Reid I.D."/>
            <person name="Moisan M.C."/>
            <person name="Butler G."/>
            <person name="Nguyen T.T.M."/>
            <person name="Dewar K."/>
            <person name="Conant G."/>
            <person name="Drula E."/>
            <person name="Henrissat B."/>
            <person name="Hansel C."/>
            <person name="Singer S."/>
            <person name="Hutchinson M.I."/>
            <person name="de Vries R.P."/>
            <person name="Natvig D.O."/>
            <person name="Powell A.J."/>
            <person name="Tsang A."/>
            <person name="Grigoriev I.V."/>
        </authorList>
    </citation>
    <scope>NUCLEOTIDE SEQUENCE [LARGE SCALE GENOMIC DNA]</scope>
    <source>
        <strain evidence="9 10">ATCC 22073</strain>
    </source>
</reference>
<evidence type="ECO:0000256" key="7">
    <source>
        <dbReference type="SAM" id="Phobius"/>
    </source>
</evidence>
<feature type="domain" description="SPX" evidence="8">
    <location>
        <begin position="1"/>
        <end position="166"/>
    </location>
</feature>
<comment type="caution">
    <text evidence="9">The sequence shown here is derived from an EMBL/GenBank/DDBJ whole genome shotgun (WGS) entry which is preliminary data.</text>
</comment>
<protein>
    <recommendedName>
        <fullName evidence="8">SPX domain-containing protein</fullName>
    </recommendedName>
</protein>
<feature type="compositionally biased region" description="Low complexity" evidence="6">
    <location>
        <begin position="235"/>
        <end position="249"/>
    </location>
</feature>
<comment type="subcellular location">
    <subcellularLocation>
        <location evidence="1">Vacuole membrane</location>
        <topology evidence="1">Multi-pass membrane protein</topology>
    </subcellularLocation>
</comment>
<sequence length="544" mass="59323">MKFGDQFERESVPQWSLHNIDYNGLKHYIKVHTTKDQATTAIAIPGRGNTALSKFEDDFYGELCRQHDRVHLFVSSKADEIARRLQHLSGLVHRLMLRCATSPSSAPRMPLKRRQRFARYERMVLQCGQDIKLLRRFVSAQMLAFRKILKKYRKWTGSSAVGSRFRDNVLSDPKSFTKRDFSPLQSQHDDLLQTLRAALPANLSGDVAVANHHHHHRHDDDDDDDDGGGGYYPTARPRSGARSSRPGVVTYATPDPQPAAGYWNEYDHGSEAGDLERGADDYAIYIDPNADDGFPGVKTLHAIFVSPVRRLQRLLGGRHAPGSDTLSSTPDDERTSLLGTRSPLPTPYGTSHTPPNGFPSFNSPPPGSRGSHSPTALGTDTDLDFHDDDDDDDNDATRGYGSGSDDRLAYMAPGYPASYYSAGGAGYDSYYQGPHVERRAMALFRDRVLARATWACFGVALVLAGIAGVLVTTGKHKMRVEVDAGVIVGIITSLGLACAAVCMAGARPAERIGLVGGLAAAAMFAVVCVTDGVLLVLVMGNARL</sequence>
<dbReference type="CDD" id="cd14474">
    <property type="entry name" value="SPX_YDR089W"/>
    <property type="match status" value="1"/>
</dbReference>
<feature type="compositionally biased region" description="Basic and acidic residues" evidence="6">
    <location>
        <begin position="265"/>
        <end position="274"/>
    </location>
</feature>
<feature type="compositionally biased region" description="Acidic residues" evidence="6">
    <location>
        <begin position="381"/>
        <end position="394"/>
    </location>
</feature>
<dbReference type="RefSeq" id="XP_070863678.1">
    <property type="nucleotide sequence ID" value="XM_071014286.1"/>
</dbReference>
<dbReference type="PANTHER" id="PTHR46140">
    <property type="entry name" value="VACUOLAR TRANSPORTER CHAPERONE 1-RELATED"/>
    <property type="match status" value="1"/>
</dbReference>
<keyword evidence="5 7" id="KW-0472">Membrane</keyword>
<dbReference type="InterPro" id="IPR051572">
    <property type="entry name" value="VTC_Complex_Subunit"/>
</dbReference>
<dbReference type="PANTHER" id="PTHR46140:SF1">
    <property type="entry name" value="VACUOLAR TRANSPORTER CHAPERONE COMPLEX SUBUNIT 4-RELATED"/>
    <property type="match status" value="1"/>
</dbReference>
<feature type="transmembrane region" description="Helical" evidence="7">
    <location>
        <begin position="452"/>
        <end position="472"/>
    </location>
</feature>
<gene>
    <name evidence="9" type="ORF">VTJ83DRAFT_7461</name>
</gene>
<evidence type="ECO:0000256" key="5">
    <source>
        <dbReference type="ARBA" id="ARBA00023136"/>
    </source>
</evidence>
<feature type="transmembrane region" description="Helical" evidence="7">
    <location>
        <begin position="512"/>
        <end position="538"/>
    </location>
</feature>
<dbReference type="Proteomes" id="UP001600064">
    <property type="component" value="Unassembled WGS sequence"/>
</dbReference>
<evidence type="ECO:0000256" key="6">
    <source>
        <dbReference type="SAM" id="MobiDB-lite"/>
    </source>
</evidence>
<keyword evidence="4 7" id="KW-1133">Transmembrane helix</keyword>
<evidence type="ECO:0000256" key="3">
    <source>
        <dbReference type="ARBA" id="ARBA00022692"/>
    </source>
</evidence>
<feature type="region of interest" description="Disordered" evidence="6">
    <location>
        <begin position="317"/>
        <end position="403"/>
    </location>
</feature>
<dbReference type="PROSITE" id="PS51382">
    <property type="entry name" value="SPX"/>
    <property type="match status" value="1"/>
</dbReference>
<keyword evidence="3 7" id="KW-0812">Transmembrane</keyword>
<evidence type="ECO:0000256" key="1">
    <source>
        <dbReference type="ARBA" id="ARBA00004128"/>
    </source>
</evidence>
<feature type="region of interest" description="Disordered" evidence="6">
    <location>
        <begin position="211"/>
        <end position="274"/>
    </location>
</feature>
<evidence type="ECO:0000256" key="4">
    <source>
        <dbReference type="ARBA" id="ARBA00022989"/>
    </source>
</evidence>
<evidence type="ECO:0000313" key="10">
    <source>
        <dbReference type="Proteomes" id="UP001600064"/>
    </source>
</evidence>
<dbReference type="EMBL" id="JAZGUE010000007">
    <property type="protein sequence ID" value="KAL2264951.1"/>
    <property type="molecule type" value="Genomic_DNA"/>
</dbReference>
<dbReference type="InterPro" id="IPR004331">
    <property type="entry name" value="SPX_dom"/>
</dbReference>
<evidence type="ECO:0000259" key="8">
    <source>
        <dbReference type="PROSITE" id="PS51382"/>
    </source>
</evidence>
<feature type="transmembrane region" description="Helical" evidence="7">
    <location>
        <begin position="484"/>
        <end position="506"/>
    </location>
</feature>
<evidence type="ECO:0000256" key="2">
    <source>
        <dbReference type="ARBA" id="ARBA00022554"/>
    </source>
</evidence>
<accession>A0ABR4D537</accession>
<keyword evidence="2" id="KW-0926">Vacuole</keyword>
<evidence type="ECO:0000313" key="9">
    <source>
        <dbReference type="EMBL" id="KAL2264951.1"/>
    </source>
</evidence>